<accession>A0ABX5U903</accession>
<dbReference type="InterPro" id="IPR054816">
    <property type="entry name" value="Lipoprotein_mollicutes-type_CS"/>
</dbReference>
<keyword evidence="4" id="KW-1185">Reference proteome</keyword>
<feature type="region of interest" description="Disordered" evidence="1">
    <location>
        <begin position="24"/>
        <end position="44"/>
    </location>
</feature>
<dbReference type="InterPro" id="IPR022160">
    <property type="entry name" value="Phage_1-C74_Orf1"/>
</dbReference>
<organism evidence="3 4">
    <name type="scientific">Spiroplasma melliferum</name>
    <dbReference type="NCBI Taxonomy" id="2134"/>
    <lineage>
        <taxon>Bacteria</taxon>
        <taxon>Bacillati</taxon>
        <taxon>Mycoplasmatota</taxon>
        <taxon>Mollicutes</taxon>
        <taxon>Entomoplasmatales</taxon>
        <taxon>Spiroplasmataceae</taxon>
        <taxon>Spiroplasma</taxon>
    </lineage>
</organism>
<dbReference type="EMBL" id="CP029202">
    <property type="protein sequence ID" value="QCO23818.1"/>
    <property type="molecule type" value="Genomic_DNA"/>
</dbReference>
<proteinExistence type="predicted"/>
<keyword evidence="2" id="KW-0732">Signal</keyword>
<dbReference type="Pfam" id="PF12461">
    <property type="entry name" value="DUF3688"/>
    <property type="match status" value="1"/>
</dbReference>
<dbReference type="NCBIfam" id="NF038029">
    <property type="entry name" value="LP_plasma"/>
    <property type="match status" value="1"/>
</dbReference>
<reference evidence="3 4" key="1">
    <citation type="submission" date="2018-05" db="EMBL/GenBank/DDBJ databases">
        <title>Compelete Genome Sequence of Spiroplasma melliferum.</title>
        <authorList>
            <person name="Davis R.E."/>
            <person name="Shao J.Y."/>
            <person name="Zhao Y."/>
            <person name="Gasparich G.E."/>
        </authorList>
    </citation>
    <scope>NUCLEOTIDE SEQUENCE [LARGE SCALE GENOMIC DNA]</scope>
    <source>
        <strain evidence="3 4">AS576</strain>
    </source>
</reference>
<sequence>MKKLLSILGVCGLVGMSANLTACDKPNNNENGENNKPEPELPPKNSNWKLIEYGHGEINDVLKTYIGLKLIGKTWFVNTWKGKELKSDTWEIFGYKDIYRWDGISEPETPDVDKNTGKITDWKG</sequence>
<feature type="signal peptide" evidence="2">
    <location>
        <begin position="1"/>
        <end position="22"/>
    </location>
</feature>
<name>A0ABX5U903_SPIME</name>
<dbReference type="Proteomes" id="UP000298715">
    <property type="component" value="Chromosome"/>
</dbReference>
<evidence type="ECO:0000313" key="3">
    <source>
        <dbReference type="EMBL" id="QCO23818.1"/>
    </source>
</evidence>
<protein>
    <submittedName>
        <fullName evidence="3">Spiroplasmavirus-related protein</fullName>
    </submittedName>
</protein>
<evidence type="ECO:0000256" key="2">
    <source>
        <dbReference type="SAM" id="SignalP"/>
    </source>
</evidence>
<gene>
    <name evidence="3" type="ORF">SRED_002292</name>
</gene>
<evidence type="ECO:0000313" key="4">
    <source>
        <dbReference type="Proteomes" id="UP000298715"/>
    </source>
</evidence>
<evidence type="ECO:0000256" key="1">
    <source>
        <dbReference type="SAM" id="MobiDB-lite"/>
    </source>
</evidence>
<feature type="chain" id="PRO_5047309311" evidence="2">
    <location>
        <begin position="23"/>
        <end position="124"/>
    </location>
</feature>